<evidence type="ECO:0000313" key="3">
    <source>
        <dbReference type="Proteomes" id="UP001302321"/>
    </source>
</evidence>
<evidence type="ECO:0000313" key="2">
    <source>
        <dbReference type="EMBL" id="KAK4181774.1"/>
    </source>
</evidence>
<keyword evidence="3" id="KW-1185">Reference proteome</keyword>
<gene>
    <name evidence="2" type="ORF">QBC36DRAFT_317229</name>
</gene>
<comment type="caution">
    <text evidence="2">The sequence shown here is derived from an EMBL/GenBank/DDBJ whole genome shotgun (WGS) entry which is preliminary data.</text>
</comment>
<reference evidence="2" key="1">
    <citation type="journal article" date="2023" name="Mol. Phylogenet. Evol.">
        <title>Genome-scale phylogeny and comparative genomics of the fungal order Sordariales.</title>
        <authorList>
            <person name="Hensen N."/>
            <person name="Bonometti L."/>
            <person name="Westerberg I."/>
            <person name="Brannstrom I.O."/>
            <person name="Guillou S."/>
            <person name="Cros-Aarteil S."/>
            <person name="Calhoun S."/>
            <person name="Haridas S."/>
            <person name="Kuo A."/>
            <person name="Mondo S."/>
            <person name="Pangilinan J."/>
            <person name="Riley R."/>
            <person name="LaButti K."/>
            <person name="Andreopoulos B."/>
            <person name="Lipzen A."/>
            <person name="Chen C."/>
            <person name="Yan M."/>
            <person name="Daum C."/>
            <person name="Ng V."/>
            <person name="Clum A."/>
            <person name="Steindorff A."/>
            <person name="Ohm R.A."/>
            <person name="Martin F."/>
            <person name="Silar P."/>
            <person name="Natvig D.O."/>
            <person name="Lalanne C."/>
            <person name="Gautier V."/>
            <person name="Ament-Velasquez S.L."/>
            <person name="Kruys A."/>
            <person name="Hutchinson M.I."/>
            <person name="Powell A.J."/>
            <person name="Barry K."/>
            <person name="Miller A.N."/>
            <person name="Grigoriev I.V."/>
            <person name="Debuchy R."/>
            <person name="Gladieux P."/>
            <person name="Hiltunen Thoren M."/>
            <person name="Johannesson H."/>
        </authorList>
    </citation>
    <scope>NUCLEOTIDE SEQUENCE</scope>
    <source>
        <strain evidence="2">CBS 892.96</strain>
    </source>
</reference>
<protein>
    <submittedName>
        <fullName evidence="2">Uncharacterized protein</fullName>
    </submittedName>
</protein>
<reference evidence="2" key="2">
    <citation type="submission" date="2023-05" db="EMBL/GenBank/DDBJ databases">
        <authorList>
            <consortium name="Lawrence Berkeley National Laboratory"/>
            <person name="Steindorff A."/>
            <person name="Hensen N."/>
            <person name="Bonometti L."/>
            <person name="Westerberg I."/>
            <person name="Brannstrom I.O."/>
            <person name="Guillou S."/>
            <person name="Cros-Aarteil S."/>
            <person name="Calhoun S."/>
            <person name="Haridas S."/>
            <person name="Kuo A."/>
            <person name="Mondo S."/>
            <person name="Pangilinan J."/>
            <person name="Riley R."/>
            <person name="Labutti K."/>
            <person name="Andreopoulos B."/>
            <person name="Lipzen A."/>
            <person name="Chen C."/>
            <person name="Yanf M."/>
            <person name="Daum C."/>
            <person name="Ng V."/>
            <person name="Clum A."/>
            <person name="Ohm R."/>
            <person name="Martin F."/>
            <person name="Silar P."/>
            <person name="Natvig D."/>
            <person name="Lalanne C."/>
            <person name="Gautier V."/>
            <person name="Ament-Velasquez S.L."/>
            <person name="Kruys A."/>
            <person name="Hutchinson M.I."/>
            <person name="Powell A.J."/>
            <person name="Barry K."/>
            <person name="Miller A.N."/>
            <person name="Grigoriev I.V."/>
            <person name="Debuchy R."/>
            <person name="Gladieux P."/>
            <person name="Thoren M.H."/>
            <person name="Johannesson H."/>
        </authorList>
    </citation>
    <scope>NUCLEOTIDE SEQUENCE</scope>
    <source>
        <strain evidence="2">CBS 892.96</strain>
    </source>
</reference>
<feature type="compositionally biased region" description="Basic and acidic residues" evidence="1">
    <location>
        <begin position="21"/>
        <end position="41"/>
    </location>
</feature>
<accession>A0AAN6WGR2</accession>
<dbReference type="Proteomes" id="UP001302321">
    <property type="component" value="Unassembled WGS sequence"/>
</dbReference>
<dbReference type="AlphaFoldDB" id="A0AAN6WGR2"/>
<feature type="region of interest" description="Disordered" evidence="1">
    <location>
        <begin position="1"/>
        <end position="56"/>
    </location>
</feature>
<name>A0AAN6WGR2_9PEZI</name>
<sequence>MNLTPIKVKGRGRKQAWRPPDPSRIKSSRRERDGEDDHDNVQNHSSKSSKRPKLSAATIMEPKLERLPPEILWPIAVMSQNLNLLKTNQALRKSLSSKSFLLELAVGAFRPTWDRYFGRPRHLMDPDEYTPRRFPGDPQFQSNVLAAPWINIKFVLEAQQIWYRQTATKRHCEKVPCMWWTFPTQVPQNGERQQAQEGQHAEYKQQEGLGIRDWFNRDWQEFCEACAQILGTRLYRPISQNIASDTRKGYIDLHPLTAVPDRLLKEPFDLERTKLLFWLVRGGARILPEHNWEVTKLGFEQLMADGSTLAPYMIFFYHALGVFDEGHWPDFVLQDEWVRVRAMREELVVSNPNYSQSFEVCLYDFALGFLGTHKSKREMARDRN</sequence>
<organism evidence="2 3">
    <name type="scientific">Triangularia setosa</name>
    <dbReference type="NCBI Taxonomy" id="2587417"/>
    <lineage>
        <taxon>Eukaryota</taxon>
        <taxon>Fungi</taxon>
        <taxon>Dikarya</taxon>
        <taxon>Ascomycota</taxon>
        <taxon>Pezizomycotina</taxon>
        <taxon>Sordariomycetes</taxon>
        <taxon>Sordariomycetidae</taxon>
        <taxon>Sordariales</taxon>
        <taxon>Podosporaceae</taxon>
        <taxon>Triangularia</taxon>
    </lineage>
</organism>
<dbReference type="EMBL" id="MU866084">
    <property type="protein sequence ID" value="KAK4181774.1"/>
    <property type="molecule type" value="Genomic_DNA"/>
</dbReference>
<proteinExistence type="predicted"/>
<evidence type="ECO:0000256" key="1">
    <source>
        <dbReference type="SAM" id="MobiDB-lite"/>
    </source>
</evidence>